<organism evidence="1">
    <name type="scientific">marine sediment metagenome</name>
    <dbReference type="NCBI Taxonomy" id="412755"/>
    <lineage>
        <taxon>unclassified sequences</taxon>
        <taxon>metagenomes</taxon>
        <taxon>ecological metagenomes</taxon>
    </lineage>
</organism>
<sequence length="189" mass="20858">GLNSPFVEACHKAGIGLIAIKTQAHGQKFETEEDKKLVRHFQQRGFTDGQAKIKVVLEDKRISSACVAMNNVALLTSNVAAVLDKTKLTQADMKVFREYAQATCSGYCAGCAHICDSALPQTPYVSDIMRYLMYYNSYGEKKEARELFAQIPVSVRNRLLATDYSAAEARCPQRMPIGKLMAEAVSKLA</sequence>
<dbReference type="SUPFAM" id="SSF51430">
    <property type="entry name" value="NAD(P)-linked oxidoreductase"/>
    <property type="match status" value="1"/>
</dbReference>
<comment type="caution">
    <text evidence="1">The sequence shown here is derived from an EMBL/GenBank/DDBJ whole genome shotgun (WGS) entry which is preliminary data.</text>
</comment>
<dbReference type="EMBL" id="BARS01008271">
    <property type="protein sequence ID" value="GAF76341.1"/>
    <property type="molecule type" value="Genomic_DNA"/>
</dbReference>
<dbReference type="Gene3D" id="3.20.20.100">
    <property type="entry name" value="NADP-dependent oxidoreductase domain"/>
    <property type="match status" value="1"/>
</dbReference>
<dbReference type="InterPro" id="IPR036812">
    <property type="entry name" value="NAD(P)_OxRdtase_dom_sf"/>
</dbReference>
<gene>
    <name evidence="1" type="ORF">S01H1_15796</name>
</gene>
<proteinExistence type="predicted"/>
<name>X0SMH7_9ZZZZ</name>
<accession>X0SMH7</accession>
<reference evidence="1" key="1">
    <citation type="journal article" date="2014" name="Front. Microbiol.">
        <title>High frequency of phylogenetically diverse reductive dehalogenase-homologous genes in deep subseafloor sedimentary metagenomes.</title>
        <authorList>
            <person name="Kawai M."/>
            <person name="Futagami T."/>
            <person name="Toyoda A."/>
            <person name="Takaki Y."/>
            <person name="Nishi S."/>
            <person name="Hori S."/>
            <person name="Arai W."/>
            <person name="Tsubouchi T."/>
            <person name="Morono Y."/>
            <person name="Uchiyama I."/>
            <person name="Ito T."/>
            <person name="Fujiyama A."/>
            <person name="Inagaki F."/>
            <person name="Takami H."/>
        </authorList>
    </citation>
    <scope>NUCLEOTIDE SEQUENCE</scope>
    <source>
        <strain evidence="1">Expedition CK06-06</strain>
    </source>
</reference>
<protein>
    <submittedName>
        <fullName evidence="1">Uncharacterized protein</fullName>
    </submittedName>
</protein>
<dbReference type="AlphaFoldDB" id="X0SMH7"/>
<evidence type="ECO:0000313" key="1">
    <source>
        <dbReference type="EMBL" id="GAF76341.1"/>
    </source>
</evidence>
<feature type="non-terminal residue" evidence="1">
    <location>
        <position position="1"/>
    </location>
</feature>